<evidence type="ECO:0008006" key="3">
    <source>
        <dbReference type="Google" id="ProtNLM"/>
    </source>
</evidence>
<dbReference type="Proteomes" id="UP000722989">
    <property type="component" value="Unassembled WGS sequence"/>
</dbReference>
<evidence type="ECO:0000313" key="1">
    <source>
        <dbReference type="EMBL" id="NJC72103.1"/>
    </source>
</evidence>
<proteinExistence type="predicted"/>
<organism evidence="1 2">
    <name type="scientific">Planosporangium thailandense</name>
    <dbReference type="NCBI Taxonomy" id="765197"/>
    <lineage>
        <taxon>Bacteria</taxon>
        <taxon>Bacillati</taxon>
        <taxon>Actinomycetota</taxon>
        <taxon>Actinomycetes</taxon>
        <taxon>Micromonosporales</taxon>
        <taxon>Micromonosporaceae</taxon>
        <taxon>Planosporangium</taxon>
    </lineage>
</organism>
<protein>
    <recommendedName>
        <fullName evidence="3">DUF3052 domain-containing protein</fullName>
    </recommendedName>
</protein>
<name>A0ABX0Y191_9ACTN</name>
<reference evidence="1 2" key="1">
    <citation type="submission" date="2020-03" db="EMBL/GenBank/DDBJ databases">
        <title>WGS of the type strain of Planosporangium spp.</title>
        <authorList>
            <person name="Thawai C."/>
        </authorList>
    </citation>
    <scope>NUCLEOTIDE SEQUENCE [LARGE SCALE GENOMIC DNA]</scope>
    <source>
        <strain evidence="1 2">TBRC 5610</strain>
    </source>
</reference>
<sequence>MAKTPAEKLGVKPGSTLVLINAPGAPETILGSLPDGVRVETAGGGGGADVALMFAGDSAELREYAPVVLAAADDDGKVWIAYRKGGVSDLSRDTLMPALTGLGWHGVSLVSLDATWAAARFRRLEQIGR</sequence>
<dbReference type="EMBL" id="JAATVY010000016">
    <property type="protein sequence ID" value="NJC72103.1"/>
    <property type="molecule type" value="Genomic_DNA"/>
</dbReference>
<dbReference type="RefSeq" id="WP_167927014.1">
    <property type="nucleotide sequence ID" value="NZ_JAATVY010000016.1"/>
</dbReference>
<gene>
    <name evidence="1" type="ORF">HC031_20625</name>
</gene>
<accession>A0ABX0Y191</accession>
<keyword evidence="2" id="KW-1185">Reference proteome</keyword>
<evidence type="ECO:0000313" key="2">
    <source>
        <dbReference type="Proteomes" id="UP000722989"/>
    </source>
</evidence>
<comment type="caution">
    <text evidence="1">The sequence shown here is derived from an EMBL/GenBank/DDBJ whole genome shotgun (WGS) entry which is preliminary data.</text>
</comment>